<dbReference type="RefSeq" id="WP_245838820.1">
    <property type="nucleotide sequence ID" value="NZ_FPAA01000010.1"/>
</dbReference>
<dbReference type="Pfam" id="PF00155">
    <property type="entry name" value="Aminotran_1_2"/>
    <property type="match status" value="1"/>
</dbReference>
<dbReference type="InterPro" id="IPR050106">
    <property type="entry name" value="HistidinolP_aminotransfase"/>
</dbReference>
<protein>
    <submittedName>
        <fullName evidence="7">Histidinol-phosphate aminotransferase</fullName>
    </submittedName>
</protein>
<evidence type="ECO:0000256" key="1">
    <source>
        <dbReference type="ARBA" id="ARBA00022576"/>
    </source>
</evidence>
<sequence length="388" mass="42629">MKRPNMSSNKLSHHTERQKESQINHPSFSSIVKALPATVPFVPPEEMERQTGHSIRLRLGANESNFGMSPKARQAMEKAVGKSYLYGDATSYDLKGELATLHGIRTDQIVIGSGLDDLLGLIVRTFLNPGDAVTTSLGGYPTFNFHVQGYGGVLHTVPYQDFRNDLQGLLQKAHDTHSRILYLANPDNPTGSWWGAEAIGELRRSLPKGCLLLLDEAYIDFAPLDTIWPLDPSDPQVIRARTFSKSHGMAGARIGYAFANQETIQAFDKIRNHFGVNRAAQAGALASLQDTAFQRMIMKEVAKGKEEYATLAAELGISTLPSATNFVAFDMGTPKRAKLAMDTLWKQGVFTRVPGAPPLNRLLRVSVGTPVERSEFARILQEVVPTLS</sequence>
<evidence type="ECO:0000256" key="3">
    <source>
        <dbReference type="ARBA" id="ARBA00022898"/>
    </source>
</evidence>
<feature type="compositionally biased region" description="Basic and acidic residues" evidence="5">
    <location>
        <begin position="13"/>
        <end position="22"/>
    </location>
</feature>
<dbReference type="Gene3D" id="3.40.640.10">
    <property type="entry name" value="Type I PLP-dependent aspartate aminotransferase-like (Major domain)"/>
    <property type="match status" value="1"/>
</dbReference>
<evidence type="ECO:0000256" key="2">
    <source>
        <dbReference type="ARBA" id="ARBA00022679"/>
    </source>
</evidence>
<keyword evidence="1 7" id="KW-0032">Aminotransferase</keyword>
<dbReference type="GO" id="GO:0008483">
    <property type="term" value="F:transaminase activity"/>
    <property type="evidence" value="ECO:0007669"/>
    <property type="project" value="UniProtKB-KW"/>
</dbReference>
<dbReference type="SUPFAM" id="SSF53383">
    <property type="entry name" value="PLP-dependent transferases"/>
    <property type="match status" value="1"/>
</dbReference>
<evidence type="ECO:0000313" key="8">
    <source>
        <dbReference type="Proteomes" id="UP000198660"/>
    </source>
</evidence>
<evidence type="ECO:0000259" key="6">
    <source>
        <dbReference type="Pfam" id="PF00155"/>
    </source>
</evidence>
<keyword evidence="2 7" id="KW-0808">Transferase</keyword>
<dbReference type="PANTHER" id="PTHR43643">
    <property type="entry name" value="HISTIDINOL-PHOSPHATE AMINOTRANSFERASE 2"/>
    <property type="match status" value="1"/>
</dbReference>
<dbReference type="GO" id="GO:0000105">
    <property type="term" value="P:L-histidine biosynthetic process"/>
    <property type="evidence" value="ECO:0007669"/>
    <property type="project" value="UniProtKB-KW"/>
</dbReference>
<evidence type="ECO:0000256" key="4">
    <source>
        <dbReference type="ARBA" id="ARBA00023102"/>
    </source>
</evidence>
<dbReference type="AlphaFoldDB" id="A0A1I6TKZ6"/>
<organism evidence="7 8">
    <name type="scientific">Marininema halotolerans</name>
    <dbReference type="NCBI Taxonomy" id="1155944"/>
    <lineage>
        <taxon>Bacteria</taxon>
        <taxon>Bacillati</taxon>
        <taxon>Bacillota</taxon>
        <taxon>Bacilli</taxon>
        <taxon>Bacillales</taxon>
        <taxon>Thermoactinomycetaceae</taxon>
        <taxon>Marininema</taxon>
    </lineage>
</organism>
<feature type="region of interest" description="Disordered" evidence="5">
    <location>
        <begin position="1"/>
        <end position="26"/>
    </location>
</feature>
<dbReference type="Proteomes" id="UP000198660">
    <property type="component" value="Unassembled WGS sequence"/>
</dbReference>
<dbReference type="CDD" id="cd00609">
    <property type="entry name" value="AAT_like"/>
    <property type="match status" value="1"/>
</dbReference>
<dbReference type="EMBL" id="FPAA01000010">
    <property type="protein sequence ID" value="SFS89923.1"/>
    <property type="molecule type" value="Genomic_DNA"/>
</dbReference>
<feature type="domain" description="Aminotransferase class I/classII large" evidence="6">
    <location>
        <begin position="57"/>
        <end position="377"/>
    </location>
</feature>
<dbReference type="InterPro" id="IPR015421">
    <property type="entry name" value="PyrdxlP-dep_Trfase_major"/>
</dbReference>
<dbReference type="Gene3D" id="3.90.1150.10">
    <property type="entry name" value="Aspartate Aminotransferase, domain 1"/>
    <property type="match status" value="1"/>
</dbReference>
<dbReference type="PANTHER" id="PTHR43643:SF3">
    <property type="entry name" value="HISTIDINOL-PHOSPHATE AMINOTRANSFERASE"/>
    <property type="match status" value="1"/>
</dbReference>
<gene>
    <name evidence="7" type="ORF">SAMN05444972_11097</name>
</gene>
<keyword evidence="4" id="KW-0028">Amino-acid biosynthesis</keyword>
<keyword evidence="4" id="KW-0368">Histidine biosynthesis</keyword>
<dbReference type="InterPro" id="IPR015422">
    <property type="entry name" value="PyrdxlP-dep_Trfase_small"/>
</dbReference>
<evidence type="ECO:0000313" key="7">
    <source>
        <dbReference type="EMBL" id="SFS89923.1"/>
    </source>
</evidence>
<dbReference type="GO" id="GO:0030170">
    <property type="term" value="F:pyridoxal phosphate binding"/>
    <property type="evidence" value="ECO:0007669"/>
    <property type="project" value="InterPro"/>
</dbReference>
<dbReference type="InterPro" id="IPR015424">
    <property type="entry name" value="PyrdxlP-dep_Trfase"/>
</dbReference>
<feature type="compositionally biased region" description="Polar residues" evidence="5">
    <location>
        <begin position="1"/>
        <end position="10"/>
    </location>
</feature>
<keyword evidence="8" id="KW-1185">Reference proteome</keyword>
<keyword evidence="3" id="KW-0663">Pyridoxal phosphate</keyword>
<dbReference type="InterPro" id="IPR004839">
    <property type="entry name" value="Aminotransferase_I/II_large"/>
</dbReference>
<name>A0A1I6TKZ6_9BACL</name>
<evidence type="ECO:0000256" key="5">
    <source>
        <dbReference type="SAM" id="MobiDB-lite"/>
    </source>
</evidence>
<reference evidence="8" key="1">
    <citation type="submission" date="2016-10" db="EMBL/GenBank/DDBJ databases">
        <authorList>
            <person name="Varghese N."/>
            <person name="Submissions S."/>
        </authorList>
    </citation>
    <scope>NUCLEOTIDE SEQUENCE [LARGE SCALE GENOMIC DNA]</scope>
    <source>
        <strain evidence="8">DSM 45789</strain>
    </source>
</reference>
<proteinExistence type="predicted"/>
<accession>A0A1I6TKZ6</accession>